<sequence>MKLVDYINAQEDGYTDEQIAEAAGMTLKELHDWKIQQGFEVPQSPAEERLPKEDYLAHKDDGWLDGDIAKKYGMARTTISNLKARWGIRPGNRESTRIKRGNPLTEKEKKATLTREKYLSGKAYGKTDAAIAREYKIRPKSLHEKKKKWMAEEPLADEKRRYAVKSERAHV</sequence>
<name>A0ABW5SWQ6_9BACI</name>
<reference evidence="2" key="1">
    <citation type="journal article" date="2019" name="Int. J. Syst. Evol. Microbiol.">
        <title>The Global Catalogue of Microorganisms (GCM) 10K type strain sequencing project: providing services to taxonomists for standard genome sequencing and annotation.</title>
        <authorList>
            <consortium name="The Broad Institute Genomics Platform"/>
            <consortium name="The Broad Institute Genome Sequencing Center for Infectious Disease"/>
            <person name="Wu L."/>
            <person name="Ma J."/>
        </authorList>
    </citation>
    <scope>NUCLEOTIDE SEQUENCE [LARGE SCALE GENOMIC DNA]</scope>
    <source>
        <strain evidence="2">KCTC 33792</strain>
    </source>
</reference>
<protein>
    <submittedName>
        <fullName evidence="1">Uncharacterized protein</fullName>
    </submittedName>
</protein>
<evidence type="ECO:0000313" key="2">
    <source>
        <dbReference type="Proteomes" id="UP001597520"/>
    </source>
</evidence>
<comment type="caution">
    <text evidence="1">The sequence shown here is derived from an EMBL/GenBank/DDBJ whole genome shotgun (WGS) entry which is preliminary data.</text>
</comment>
<dbReference type="EMBL" id="JBHUML010000002">
    <property type="protein sequence ID" value="MFD2704200.1"/>
    <property type="molecule type" value="Genomic_DNA"/>
</dbReference>
<gene>
    <name evidence="1" type="ORF">ACFSUB_01870</name>
</gene>
<evidence type="ECO:0000313" key="1">
    <source>
        <dbReference type="EMBL" id="MFD2704200.1"/>
    </source>
</evidence>
<keyword evidence="2" id="KW-1185">Reference proteome</keyword>
<accession>A0ABW5SWQ6</accession>
<dbReference type="Proteomes" id="UP001597520">
    <property type="component" value="Unassembled WGS sequence"/>
</dbReference>
<proteinExistence type="predicted"/>
<dbReference type="RefSeq" id="WP_380711488.1">
    <property type="nucleotide sequence ID" value="NZ_JBHUML010000002.1"/>
</dbReference>
<organism evidence="1 2">
    <name type="scientific">Salibacterium lacus</name>
    <dbReference type="NCBI Taxonomy" id="1898109"/>
    <lineage>
        <taxon>Bacteria</taxon>
        <taxon>Bacillati</taxon>
        <taxon>Bacillota</taxon>
        <taxon>Bacilli</taxon>
        <taxon>Bacillales</taxon>
        <taxon>Bacillaceae</taxon>
    </lineage>
</organism>